<sequence>RSKEVLQDINLNPSNGFCYHFCPFPRGSPPLHHPRPRSGHRLAQGLRVTGGLCCTSTGNCPGQGINGTVVRLNCTNILGVTTTVGQSTTNATGFFNISVPSITGILLGLPTIPCAVSVQLPLNATICPVLSTTTGVLASAVQSVGTVVNTTLGTVLNVVITGFIRLTV</sequence>
<feature type="non-terminal residue" evidence="1">
    <location>
        <position position="1"/>
    </location>
</feature>
<dbReference type="AlphaFoldDB" id="A0AAE1YF62"/>
<dbReference type="PANTHER" id="PTHR34458">
    <property type="entry name" value="POLLEN OLE E 1 ALLERGEN AND EXTENSIN FAMILY PROTEIN-RELATED"/>
    <property type="match status" value="1"/>
</dbReference>
<evidence type="ECO:0000313" key="1">
    <source>
        <dbReference type="EMBL" id="KAK4428473.1"/>
    </source>
</evidence>
<dbReference type="EMBL" id="JACGWO010000004">
    <property type="protein sequence ID" value="KAK4428473.1"/>
    <property type="molecule type" value="Genomic_DNA"/>
</dbReference>
<reference evidence="1" key="2">
    <citation type="journal article" date="2024" name="Plant">
        <title>Genomic evolution and insights into agronomic trait innovations of Sesamum species.</title>
        <authorList>
            <person name="Miao H."/>
            <person name="Wang L."/>
            <person name="Qu L."/>
            <person name="Liu H."/>
            <person name="Sun Y."/>
            <person name="Le M."/>
            <person name="Wang Q."/>
            <person name="Wei S."/>
            <person name="Zheng Y."/>
            <person name="Lin W."/>
            <person name="Duan Y."/>
            <person name="Cao H."/>
            <person name="Xiong S."/>
            <person name="Wang X."/>
            <person name="Wei L."/>
            <person name="Li C."/>
            <person name="Ma Q."/>
            <person name="Ju M."/>
            <person name="Zhao R."/>
            <person name="Li G."/>
            <person name="Mu C."/>
            <person name="Tian Q."/>
            <person name="Mei H."/>
            <person name="Zhang T."/>
            <person name="Gao T."/>
            <person name="Zhang H."/>
        </authorList>
    </citation>
    <scope>NUCLEOTIDE SEQUENCE</scope>
    <source>
        <strain evidence="1">3651</strain>
    </source>
</reference>
<keyword evidence="2" id="KW-1185">Reference proteome</keyword>
<dbReference type="InterPro" id="IPR040404">
    <property type="entry name" value="Phylloplanin-like"/>
</dbReference>
<name>A0AAE1YF62_9LAMI</name>
<accession>A0AAE1YF62</accession>
<evidence type="ECO:0000313" key="2">
    <source>
        <dbReference type="Proteomes" id="UP001293254"/>
    </source>
</evidence>
<proteinExistence type="predicted"/>
<dbReference type="Proteomes" id="UP001293254">
    <property type="component" value="Unassembled WGS sequence"/>
</dbReference>
<dbReference type="PANTHER" id="PTHR34458:SF11">
    <property type="entry name" value="MD-2-RELATED LIPID-RECOGNITION DOMAIN-CONTAINING PROTEIN"/>
    <property type="match status" value="1"/>
</dbReference>
<gene>
    <name evidence="1" type="ORF">Salat_1146900</name>
</gene>
<reference evidence="1" key="1">
    <citation type="submission" date="2020-06" db="EMBL/GenBank/DDBJ databases">
        <authorList>
            <person name="Li T."/>
            <person name="Hu X."/>
            <person name="Zhang T."/>
            <person name="Song X."/>
            <person name="Zhang H."/>
            <person name="Dai N."/>
            <person name="Sheng W."/>
            <person name="Hou X."/>
            <person name="Wei L."/>
        </authorList>
    </citation>
    <scope>NUCLEOTIDE SEQUENCE</scope>
    <source>
        <strain evidence="1">3651</strain>
        <tissue evidence="1">Leaf</tissue>
    </source>
</reference>
<organism evidence="1 2">
    <name type="scientific">Sesamum alatum</name>
    <dbReference type="NCBI Taxonomy" id="300844"/>
    <lineage>
        <taxon>Eukaryota</taxon>
        <taxon>Viridiplantae</taxon>
        <taxon>Streptophyta</taxon>
        <taxon>Embryophyta</taxon>
        <taxon>Tracheophyta</taxon>
        <taxon>Spermatophyta</taxon>
        <taxon>Magnoliopsida</taxon>
        <taxon>eudicotyledons</taxon>
        <taxon>Gunneridae</taxon>
        <taxon>Pentapetalae</taxon>
        <taxon>asterids</taxon>
        <taxon>lamiids</taxon>
        <taxon>Lamiales</taxon>
        <taxon>Pedaliaceae</taxon>
        <taxon>Sesamum</taxon>
    </lineage>
</organism>
<protein>
    <submittedName>
        <fullName evidence="1">Uncharacterized protein</fullName>
    </submittedName>
</protein>
<comment type="caution">
    <text evidence="1">The sequence shown here is derived from an EMBL/GenBank/DDBJ whole genome shotgun (WGS) entry which is preliminary data.</text>
</comment>